<dbReference type="Pfam" id="PF05036">
    <property type="entry name" value="SPOR"/>
    <property type="match status" value="1"/>
</dbReference>
<dbReference type="InterPro" id="IPR036680">
    <property type="entry name" value="SPOR-like_sf"/>
</dbReference>
<dbReference type="PANTHER" id="PTHR11102">
    <property type="entry name" value="SEL-1-LIKE PROTEIN"/>
    <property type="match status" value="1"/>
</dbReference>
<gene>
    <name evidence="2" type="ORF">IOQ59_01160</name>
</gene>
<dbReference type="SUPFAM" id="SSF81901">
    <property type="entry name" value="HCP-like"/>
    <property type="match status" value="1"/>
</dbReference>
<accession>A0A8J7K5Q0</accession>
<evidence type="ECO:0000313" key="3">
    <source>
        <dbReference type="Proteomes" id="UP000640333"/>
    </source>
</evidence>
<name>A0A8J7K5Q0_9GAMM</name>
<dbReference type="PANTHER" id="PTHR11102:SF160">
    <property type="entry name" value="ERAD-ASSOCIATED E3 UBIQUITIN-PROTEIN LIGASE COMPONENT HRD3"/>
    <property type="match status" value="1"/>
</dbReference>
<dbReference type="SMART" id="SM00671">
    <property type="entry name" value="SEL1"/>
    <property type="match status" value="6"/>
</dbReference>
<proteinExistence type="predicted"/>
<dbReference type="InterPro" id="IPR007730">
    <property type="entry name" value="SPOR-like_dom"/>
</dbReference>
<dbReference type="Pfam" id="PF08238">
    <property type="entry name" value="Sel1"/>
    <property type="match status" value="6"/>
</dbReference>
<dbReference type="AlphaFoldDB" id="A0A8J7K5Q0"/>
<protein>
    <submittedName>
        <fullName evidence="2">SEL1-like repeat protein</fullName>
    </submittedName>
</protein>
<dbReference type="InterPro" id="IPR011990">
    <property type="entry name" value="TPR-like_helical_dom_sf"/>
</dbReference>
<dbReference type="RefSeq" id="WP_193951418.1">
    <property type="nucleotide sequence ID" value="NZ_JADEYS010000001.1"/>
</dbReference>
<dbReference type="Proteomes" id="UP000640333">
    <property type="component" value="Unassembled WGS sequence"/>
</dbReference>
<dbReference type="Gene3D" id="1.25.40.10">
    <property type="entry name" value="Tetratricopeptide repeat domain"/>
    <property type="match status" value="2"/>
</dbReference>
<dbReference type="PROSITE" id="PS51724">
    <property type="entry name" value="SPOR"/>
    <property type="match status" value="1"/>
</dbReference>
<evidence type="ECO:0000313" key="2">
    <source>
        <dbReference type="EMBL" id="MBE9395861.1"/>
    </source>
</evidence>
<dbReference type="InterPro" id="IPR050767">
    <property type="entry name" value="Sel1_AlgK"/>
</dbReference>
<feature type="domain" description="SPOR" evidence="1">
    <location>
        <begin position="280"/>
        <end position="358"/>
    </location>
</feature>
<dbReference type="Gene3D" id="3.30.70.1070">
    <property type="entry name" value="Sporulation related repeat"/>
    <property type="match status" value="1"/>
</dbReference>
<dbReference type="InterPro" id="IPR006597">
    <property type="entry name" value="Sel1-like"/>
</dbReference>
<evidence type="ECO:0000259" key="1">
    <source>
        <dbReference type="PROSITE" id="PS51724"/>
    </source>
</evidence>
<reference evidence="2" key="1">
    <citation type="submission" date="2020-10" db="EMBL/GenBank/DDBJ databases">
        <title>Bacterium isolated from coastal waters sediment.</title>
        <authorList>
            <person name="Chen R.-J."/>
            <person name="Lu D.-C."/>
            <person name="Zhu K.-L."/>
            <person name="Du Z.-J."/>
        </authorList>
    </citation>
    <scope>NUCLEOTIDE SEQUENCE</scope>
    <source>
        <strain evidence="2">N1Y112</strain>
    </source>
</reference>
<organism evidence="2 3">
    <name type="scientific">Pontibacterium sinense</name>
    <dbReference type="NCBI Taxonomy" id="2781979"/>
    <lineage>
        <taxon>Bacteria</taxon>
        <taxon>Pseudomonadati</taxon>
        <taxon>Pseudomonadota</taxon>
        <taxon>Gammaproteobacteria</taxon>
        <taxon>Oceanospirillales</taxon>
        <taxon>Oceanospirillaceae</taxon>
        <taxon>Pontibacterium</taxon>
    </lineage>
</organism>
<sequence length="368" mass="41926">MHHYLRFIFVLTLFIPEKELHASSCELLFNLGMYDNAISQCQLEAERGNSAAALKLSAIFTAQGNNESAIQWLKQGTELGDKDATYNLAYAYFHGIHVSKDKQRAIELYKKAATLGNLQAQFELAEMMSQTNQAPENALSFYRNAAQEGHPPSQIKLAQYYLENGQTLKAKEWLHKAARAGNTDAMYMLGVAQQESNPGQSLHWYKQSASRGNPFAKHNLARLYMSGKQVKKDYVMALSLVDEAIASGITQSTELKREIRRRMESPSSTSLLRTRDWIFNQPKNLYVLQLGAFHSEKNAIRFIEKNGLDSTSYYYPSKHNSERIFIVLNGPYDSRENAIKSIATLSKNVRKSQPYPKSFEMIHTRRQY</sequence>
<dbReference type="EMBL" id="JADEYS010000001">
    <property type="protein sequence ID" value="MBE9395861.1"/>
    <property type="molecule type" value="Genomic_DNA"/>
</dbReference>
<dbReference type="SUPFAM" id="SSF110997">
    <property type="entry name" value="Sporulation related repeat"/>
    <property type="match status" value="1"/>
</dbReference>
<keyword evidence="3" id="KW-1185">Reference proteome</keyword>
<dbReference type="GO" id="GO:0042834">
    <property type="term" value="F:peptidoglycan binding"/>
    <property type="evidence" value="ECO:0007669"/>
    <property type="project" value="InterPro"/>
</dbReference>
<comment type="caution">
    <text evidence="2">The sequence shown here is derived from an EMBL/GenBank/DDBJ whole genome shotgun (WGS) entry which is preliminary data.</text>
</comment>